<dbReference type="InterPro" id="IPR036188">
    <property type="entry name" value="FAD/NAD-bd_sf"/>
</dbReference>
<evidence type="ECO:0000259" key="2">
    <source>
        <dbReference type="Pfam" id="PF04324"/>
    </source>
</evidence>
<dbReference type="SUPFAM" id="SSF54373">
    <property type="entry name" value="FAD-linked reductases, C-terminal domain"/>
    <property type="match status" value="1"/>
</dbReference>
<dbReference type="Proteomes" id="UP000824128">
    <property type="component" value="Unassembled WGS sequence"/>
</dbReference>
<name>A0A9D1N4I0_9FIRM</name>
<dbReference type="InterPro" id="IPR006076">
    <property type="entry name" value="FAD-dep_OxRdtase"/>
</dbReference>
<dbReference type="CDD" id="cd19946">
    <property type="entry name" value="GlpA-like_Fer2_BFD-like"/>
    <property type="match status" value="1"/>
</dbReference>
<dbReference type="Pfam" id="PF04324">
    <property type="entry name" value="Fer2_BFD"/>
    <property type="match status" value="1"/>
</dbReference>
<gene>
    <name evidence="3" type="ORF">IAD24_07625</name>
</gene>
<dbReference type="InterPro" id="IPR007419">
    <property type="entry name" value="BFD-like_2Fe2S-bd_dom"/>
</dbReference>
<dbReference type="PANTHER" id="PTHR42720">
    <property type="entry name" value="GLYCEROL-3-PHOSPHATE DEHYDROGENASE"/>
    <property type="match status" value="1"/>
</dbReference>
<sequence>MDRFDVAIIGGGAVGSAVAYVLGAYDLRVAVIEKELDVAMGASGRNSAVVHAGFNNRPGSLMAQLCVEGNRGFAALCRALDVPYRRTGKLVVGSGAEDARALEGLLRTGLANGCTGLSLLDGAAVSAREPHVRATAAMLSADTAIIDPFLYNIHLAECAVKNGVRYLLGREVTAIERRGGTFRITAGGETVEAGLIVNSAGLYADRVSAMAGDASFTIYPCRGEYYLLDKAAGQRLSMPVYPVPRPGVGGLGVHLTPTIDGNVLIGPSAEYVDGRDETATTAPMLERLWQEAAQLHDGLDRRDVIGAYAGLRAKLVARGQENYGDFIIEESPRVEGLIQLVGIESPGLTASLPIARRVEAMVVRRLRPARRAGYDPTYRRIPSFAESDEAGRAALIAADPDYGEIVCRCESVTRAEVLRALNNPLGAHALVSVKNRTRATMGRCNGGYCFTRLIDLFEQELGLAPERIALKREGDRPIAGALREVPPCEK</sequence>
<dbReference type="SUPFAM" id="SSF51905">
    <property type="entry name" value="FAD/NAD(P)-binding domain"/>
    <property type="match status" value="1"/>
</dbReference>
<protein>
    <submittedName>
        <fullName evidence="3">NAD(P)/FAD-dependent oxidoreductase</fullName>
    </submittedName>
</protein>
<proteinExistence type="predicted"/>
<evidence type="ECO:0000259" key="1">
    <source>
        <dbReference type="Pfam" id="PF01266"/>
    </source>
</evidence>
<dbReference type="InterPro" id="IPR041854">
    <property type="entry name" value="BFD-like_2Fe2S-bd_dom_sf"/>
</dbReference>
<dbReference type="InterPro" id="IPR052745">
    <property type="entry name" value="G3P_Oxidase/Oxidoreductase"/>
</dbReference>
<evidence type="ECO:0000313" key="3">
    <source>
        <dbReference type="EMBL" id="HIU95008.1"/>
    </source>
</evidence>
<feature type="domain" description="BFD-like [2Fe-2S]-binding" evidence="2">
    <location>
        <begin position="405"/>
        <end position="458"/>
    </location>
</feature>
<dbReference type="Gene3D" id="3.50.50.60">
    <property type="entry name" value="FAD/NAD(P)-binding domain"/>
    <property type="match status" value="1"/>
</dbReference>
<dbReference type="Pfam" id="PF01266">
    <property type="entry name" value="DAO"/>
    <property type="match status" value="1"/>
</dbReference>
<comment type="caution">
    <text evidence="3">The sequence shown here is derived from an EMBL/GenBank/DDBJ whole genome shotgun (WGS) entry which is preliminary data.</text>
</comment>
<dbReference type="PANTHER" id="PTHR42720:SF1">
    <property type="entry name" value="GLYCEROL 3-PHOSPHATE OXIDASE"/>
    <property type="match status" value="1"/>
</dbReference>
<evidence type="ECO:0000313" key="4">
    <source>
        <dbReference type="Proteomes" id="UP000824128"/>
    </source>
</evidence>
<reference evidence="3" key="1">
    <citation type="submission" date="2020-10" db="EMBL/GenBank/DDBJ databases">
        <authorList>
            <person name="Gilroy R."/>
        </authorList>
    </citation>
    <scope>NUCLEOTIDE SEQUENCE</scope>
    <source>
        <strain evidence="3">ChiGjej2B2-16831</strain>
    </source>
</reference>
<reference evidence="3" key="2">
    <citation type="journal article" date="2021" name="PeerJ">
        <title>Extensive microbial diversity within the chicken gut microbiome revealed by metagenomics and culture.</title>
        <authorList>
            <person name="Gilroy R."/>
            <person name="Ravi A."/>
            <person name="Getino M."/>
            <person name="Pursley I."/>
            <person name="Horton D.L."/>
            <person name="Alikhan N.F."/>
            <person name="Baker D."/>
            <person name="Gharbi K."/>
            <person name="Hall N."/>
            <person name="Watson M."/>
            <person name="Adriaenssens E.M."/>
            <person name="Foster-Nyarko E."/>
            <person name="Jarju S."/>
            <person name="Secka A."/>
            <person name="Antonio M."/>
            <person name="Oren A."/>
            <person name="Chaudhuri R.R."/>
            <person name="La Ragione R."/>
            <person name="Hildebrand F."/>
            <person name="Pallen M.J."/>
        </authorList>
    </citation>
    <scope>NUCLEOTIDE SEQUENCE</scope>
    <source>
        <strain evidence="3">ChiGjej2B2-16831</strain>
    </source>
</reference>
<feature type="domain" description="FAD dependent oxidoreductase" evidence="1">
    <location>
        <begin position="5"/>
        <end position="358"/>
    </location>
</feature>
<dbReference type="EMBL" id="DVNZ01000242">
    <property type="protein sequence ID" value="HIU95008.1"/>
    <property type="molecule type" value="Genomic_DNA"/>
</dbReference>
<dbReference type="AlphaFoldDB" id="A0A9D1N4I0"/>
<organism evidence="3 4">
    <name type="scientific">Candidatus Aphodomorpha intestinavium</name>
    <dbReference type="NCBI Taxonomy" id="2840672"/>
    <lineage>
        <taxon>Bacteria</taxon>
        <taxon>Bacillati</taxon>
        <taxon>Bacillota</taxon>
        <taxon>Clostridia</taxon>
        <taxon>Eubacteriales</taxon>
        <taxon>Candidatus Aphodomorpha</taxon>
    </lineage>
</organism>
<accession>A0A9D1N4I0</accession>
<dbReference type="Gene3D" id="3.30.9.10">
    <property type="entry name" value="D-Amino Acid Oxidase, subunit A, domain 2"/>
    <property type="match status" value="1"/>
</dbReference>
<dbReference type="Gene3D" id="1.10.10.1100">
    <property type="entry name" value="BFD-like [2Fe-2S]-binding domain"/>
    <property type="match status" value="1"/>
</dbReference>